<reference evidence="4" key="1">
    <citation type="journal article" date="2018" name="DNA Res.">
        <title>Multiple hybrid de novo genome assembly of finger millet, an orphan allotetraploid crop.</title>
        <authorList>
            <person name="Hatakeyama M."/>
            <person name="Aluri S."/>
            <person name="Balachadran M.T."/>
            <person name="Sivarajan S.R."/>
            <person name="Patrignani A."/>
            <person name="Gruter S."/>
            <person name="Poveda L."/>
            <person name="Shimizu-Inatsugi R."/>
            <person name="Baeten J."/>
            <person name="Francoijs K.J."/>
            <person name="Nataraja K.N."/>
            <person name="Reddy Y.A.N."/>
            <person name="Phadnis S."/>
            <person name="Ravikumar R.L."/>
            <person name="Schlapbach R."/>
            <person name="Sreeman S.M."/>
            <person name="Shimizu K.K."/>
        </authorList>
    </citation>
    <scope>NUCLEOTIDE SEQUENCE</scope>
</reference>
<feature type="signal peptide" evidence="2">
    <location>
        <begin position="1"/>
        <end position="24"/>
    </location>
</feature>
<organism evidence="4 5">
    <name type="scientific">Eleusine coracana subsp. coracana</name>
    <dbReference type="NCBI Taxonomy" id="191504"/>
    <lineage>
        <taxon>Eukaryota</taxon>
        <taxon>Viridiplantae</taxon>
        <taxon>Streptophyta</taxon>
        <taxon>Embryophyta</taxon>
        <taxon>Tracheophyta</taxon>
        <taxon>Spermatophyta</taxon>
        <taxon>Magnoliopsida</taxon>
        <taxon>Liliopsida</taxon>
        <taxon>Poales</taxon>
        <taxon>Poaceae</taxon>
        <taxon>PACMAD clade</taxon>
        <taxon>Chloridoideae</taxon>
        <taxon>Cynodonteae</taxon>
        <taxon>Eleusininae</taxon>
        <taxon>Eleusine</taxon>
    </lineage>
</organism>
<feature type="domain" description="Cathepsin propeptide inhibitor" evidence="3">
    <location>
        <begin position="42"/>
        <end position="98"/>
    </location>
</feature>
<feature type="region of interest" description="Disordered" evidence="1">
    <location>
        <begin position="113"/>
        <end position="136"/>
    </location>
</feature>
<dbReference type="AlphaFoldDB" id="A0AAV5C1L0"/>
<dbReference type="Gene3D" id="1.10.287.2250">
    <property type="match status" value="1"/>
</dbReference>
<dbReference type="SUPFAM" id="SSF54001">
    <property type="entry name" value="Cysteine proteinases"/>
    <property type="match status" value="1"/>
</dbReference>
<reference evidence="4" key="2">
    <citation type="submission" date="2021-12" db="EMBL/GenBank/DDBJ databases">
        <title>Resequencing data analysis of finger millet.</title>
        <authorList>
            <person name="Hatakeyama M."/>
            <person name="Aluri S."/>
            <person name="Balachadran M.T."/>
            <person name="Sivarajan S.R."/>
            <person name="Poveda L."/>
            <person name="Shimizu-Inatsugi R."/>
            <person name="Schlapbach R."/>
            <person name="Sreeman S.M."/>
            <person name="Shimizu K.K."/>
        </authorList>
    </citation>
    <scope>NUCLEOTIDE SEQUENCE</scope>
</reference>
<dbReference type="SMART" id="SM00848">
    <property type="entry name" value="Inhibitor_I29"/>
    <property type="match status" value="1"/>
</dbReference>
<dbReference type="InterPro" id="IPR013201">
    <property type="entry name" value="Prot_inhib_I29"/>
</dbReference>
<feature type="chain" id="PRO_5044000034" description="Cathepsin propeptide inhibitor domain-containing protein" evidence="2">
    <location>
        <begin position="25"/>
        <end position="184"/>
    </location>
</feature>
<proteinExistence type="predicted"/>
<feature type="compositionally biased region" description="Polar residues" evidence="1">
    <location>
        <begin position="123"/>
        <end position="133"/>
    </location>
</feature>
<dbReference type="EMBL" id="BQKI01000004">
    <property type="protein sequence ID" value="GJM92141.1"/>
    <property type="molecule type" value="Genomic_DNA"/>
</dbReference>
<comment type="caution">
    <text evidence="4">The sequence shown here is derived from an EMBL/GenBank/DDBJ whole genome shotgun (WGS) entry which is preliminary data.</text>
</comment>
<gene>
    <name evidence="4" type="primary">ga08575</name>
    <name evidence="4" type="ORF">PR202_ga08575</name>
</gene>
<evidence type="ECO:0000313" key="4">
    <source>
        <dbReference type="EMBL" id="GJM92141.1"/>
    </source>
</evidence>
<keyword evidence="2" id="KW-0732">Signal</keyword>
<dbReference type="InterPro" id="IPR038765">
    <property type="entry name" value="Papain-like_cys_pep_sf"/>
</dbReference>
<keyword evidence="5" id="KW-1185">Reference proteome</keyword>
<name>A0AAV5C1L0_ELECO</name>
<feature type="region of interest" description="Disordered" evidence="1">
    <location>
        <begin position="161"/>
        <end position="184"/>
    </location>
</feature>
<dbReference type="Proteomes" id="UP001054889">
    <property type="component" value="Unassembled WGS sequence"/>
</dbReference>
<evidence type="ECO:0000256" key="2">
    <source>
        <dbReference type="SAM" id="SignalP"/>
    </source>
</evidence>
<sequence>MAGNKQLLLVVLVMAMAAVELCRAIPFNESDLASDQALWDLYERWQVHHKVHRHHGEKGRRFGIFKENVHFIHRHNKHGHHPYRLSLNHFGDMGREEFRSTFADSRINDLRRQDDCRAPPVPGSSTTAPSTFPNPGYIRMQRGVGDGGLCGIAMEASFPVKTSNNPVQTPRRALLSRDITSSSQ</sequence>
<evidence type="ECO:0000313" key="5">
    <source>
        <dbReference type="Proteomes" id="UP001054889"/>
    </source>
</evidence>
<dbReference type="Pfam" id="PF08246">
    <property type="entry name" value="Inhibitor_I29"/>
    <property type="match status" value="1"/>
</dbReference>
<evidence type="ECO:0000259" key="3">
    <source>
        <dbReference type="SMART" id="SM00848"/>
    </source>
</evidence>
<protein>
    <recommendedName>
        <fullName evidence="3">Cathepsin propeptide inhibitor domain-containing protein</fullName>
    </recommendedName>
</protein>
<evidence type="ECO:0000256" key="1">
    <source>
        <dbReference type="SAM" id="MobiDB-lite"/>
    </source>
</evidence>
<accession>A0AAV5C1L0</accession>